<dbReference type="RefSeq" id="WP_004861923.1">
    <property type="nucleotide sequence ID" value="NZ_ASYY01000058.1"/>
</dbReference>
<accession>N8ZQ65</accession>
<dbReference type="Proteomes" id="UP000013117">
    <property type="component" value="Unassembled WGS sequence"/>
</dbReference>
<dbReference type="AlphaFoldDB" id="N8ZQ65"/>
<dbReference type="InterPro" id="IPR021326">
    <property type="entry name" value="DUF2931"/>
</dbReference>
<dbReference type="Pfam" id="PF11153">
    <property type="entry name" value="DUF2931"/>
    <property type="match status" value="1"/>
</dbReference>
<evidence type="ECO:0000313" key="1">
    <source>
        <dbReference type="EMBL" id="ENV33898.1"/>
    </source>
</evidence>
<keyword evidence="2" id="KW-1185">Reference proteome</keyword>
<reference evidence="1 2" key="1">
    <citation type="submission" date="2013-02" db="EMBL/GenBank/DDBJ databases">
        <title>The Genome Sequence of Acinetobacter gerneri CIP 107464.</title>
        <authorList>
            <consortium name="The Broad Institute Genome Sequencing Platform"/>
            <consortium name="The Broad Institute Genome Sequencing Center for Infectious Disease"/>
            <person name="Cerqueira G."/>
            <person name="Feldgarden M."/>
            <person name="Courvalin P."/>
            <person name="Perichon B."/>
            <person name="Grillot-Courvalin C."/>
            <person name="Clermont D."/>
            <person name="Rocha E."/>
            <person name="Yoon E.-J."/>
            <person name="Nemec A."/>
            <person name="Walker B."/>
            <person name="Young S.K."/>
            <person name="Zeng Q."/>
            <person name="Gargeya S."/>
            <person name="Fitzgerald M."/>
            <person name="Haas B."/>
            <person name="Abouelleil A."/>
            <person name="Alvarado L."/>
            <person name="Arachchi H.M."/>
            <person name="Berlin A.M."/>
            <person name="Chapman S.B."/>
            <person name="Dewar J."/>
            <person name="Goldberg J."/>
            <person name="Griggs A."/>
            <person name="Gujja S."/>
            <person name="Hansen M."/>
            <person name="Howarth C."/>
            <person name="Imamovic A."/>
            <person name="Larimer J."/>
            <person name="McCowan C."/>
            <person name="Murphy C."/>
            <person name="Neiman D."/>
            <person name="Pearson M."/>
            <person name="Priest M."/>
            <person name="Roberts A."/>
            <person name="Saif S."/>
            <person name="Shea T."/>
            <person name="Sisk P."/>
            <person name="Sykes S."/>
            <person name="Wortman J."/>
            <person name="Nusbaum C."/>
            <person name="Birren B."/>
        </authorList>
    </citation>
    <scope>NUCLEOTIDE SEQUENCE [LARGE SCALE GENOMIC DNA]</scope>
    <source>
        <strain evidence="1 2">CIP 107464</strain>
    </source>
</reference>
<name>N8ZQ65_9GAMM</name>
<dbReference type="HOGENOM" id="CLU_808047_0_0_6"/>
<sequence>MTKASTKIQWFTEIFAPFPYQIELINGECFWFYDEKGQDGLGFYGHAGAGWKTGGVDVGLSPSNKVEIPLGVNLTWLSHTERKYYHIKYHLPRQAIAEAFEERFDFEMDKQRNTRFYKNINFAFAPGGFVALRVGGVKTKEIANFQAEQVDIPWEFFARTNNFNPNGLTEEKYNSGFINDMPEPYKQQALNGEFPTDRWKSYSMQKYPWHVASKMDIYGYRQICVNGDSFFITKNDFKNLDLKQLQAVPAWYKWFYKEDGKRFQATLCFSKNKPGGREDPNGELEIFEMFQKYFSNNKLPTALVIDKVEGEFIAYLTNGTKKVNLNLYYLNNREVGNDEYLWY</sequence>
<dbReference type="GeneID" id="84209261"/>
<dbReference type="OrthoDB" id="5702951at2"/>
<evidence type="ECO:0008006" key="3">
    <source>
        <dbReference type="Google" id="ProtNLM"/>
    </source>
</evidence>
<evidence type="ECO:0000313" key="2">
    <source>
        <dbReference type="Proteomes" id="UP000013117"/>
    </source>
</evidence>
<comment type="caution">
    <text evidence="1">The sequence shown here is derived from an EMBL/GenBank/DDBJ whole genome shotgun (WGS) entry which is preliminary data.</text>
</comment>
<dbReference type="STRING" id="202952.GCA_000747725_01941"/>
<dbReference type="eggNOG" id="ENOG5031SC1">
    <property type="taxonomic scope" value="Bacteria"/>
</dbReference>
<dbReference type="EMBL" id="APPN01000063">
    <property type="protein sequence ID" value="ENV33898.1"/>
    <property type="molecule type" value="Genomic_DNA"/>
</dbReference>
<protein>
    <recommendedName>
        <fullName evidence="3">DUF2931 family protein</fullName>
    </recommendedName>
</protein>
<gene>
    <name evidence="1" type="ORF">F960_01904</name>
</gene>
<dbReference type="PATRIC" id="fig|1120926.3.peg.1831"/>
<proteinExistence type="predicted"/>
<organism evidence="1 2">
    <name type="scientific">Acinetobacter gerneri DSM 14967 = CIP 107464 = MTCC 9824</name>
    <dbReference type="NCBI Taxonomy" id="1120926"/>
    <lineage>
        <taxon>Bacteria</taxon>
        <taxon>Pseudomonadati</taxon>
        <taxon>Pseudomonadota</taxon>
        <taxon>Gammaproteobacteria</taxon>
        <taxon>Moraxellales</taxon>
        <taxon>Moraxellaceae</taxon>
        <taxon>Acinetobacter</taxon>
    </lineage>
</organism>